<evidence type="ECO:0000313" key="3">
    <source>
        <dbReference type="Proteomes" id="UP001233999"/>
    </source>
</evidence>
<reference evidence="2" key="2">
    <citation type="submission" date="2023-05" db="EMBL/GenBank/DDBJ databases">
        <authorList>
            <person name="Fouks B."/>
        </authorList>
    </citation>
    <scope>NUCLEOTIDE SEQUENCE</scope>
    <source>
        <strain evidence="2">Stay&amp;Tobe</strain>
        <tissue evidence="2">Testes</tissue>
    </source>
</reference>
<feature type="transmembrane region" description="Helical" evidence="1">
    <location>
        <begin position="42"/>
        <end position="68"/>
    </location>
</feature>
<keyword evidence="1" id="KW-0812">Transmembrane</keyword>
<gene>
    <name evidence="2" type="ORF">L9F63_022226</name>
</gene>
<proteinExistence type="predicted"/>
<dbReference type="EMBL" id="JASPKZ010007602">
    <property type="protein sequence ID" value="KAJ9583423.1"/>
    <property type="molecule type" value="Genomic_DNA"/>
</dbReference>
<name>A0AAD8EAQ9_DIPPU</name>
<keyword evidence="3" id="KW-1185">Reference proteome</keyword>
<organism evidence="2 3">
    <name type="scientific">Diploptera punctata</name>
    <name type="common">Pacific beetle cockroach</name>
    <dbReference type="NCBI Taxonomy" id="6984"/>
    <lineage>
        <taxon>Eukaryota</taxon>
        <taxon>Metazoa</taxon>
        <taxon>Ecdysozoa</taxon>
        <taxon>Arthropoda</taxon>
        <taxon>Hexapoda</taxon>
        <taxon>Insecta</taxon>
        <taxon>Pterygota</taxon>
        <taxon>Neoptera</taxon>
        <taxon>Polyneoptera</taxon>
        <taxon>Dictyoptera</taxon>
        <taxon>Blattodea</taxon>
        <taxon>Blaberoidea</taxon>
        <taxon>Blaberidae</taxon>
        <taxon>Diplopterinae</taxon>
        <taxon>Diploptera</taxon>
    </lineage>
</organism>
<reference evidence="2" key="1">
    <citation type="journal article" date="2023" name="IScience">
        <title>Live-bearing cockroach genome reveals convergent evolutionary mechanisms linked to viviparity in insects and beyond.</title>
        <authorList>
            <person name="Fouks B."/>
            <person name="Harrison M.C."/>
            <person name="Mikhailova A.A."/>
            <person name="Marchal E."/>
            <person name="English S."/>
            <person name="Carruthers M."/>
            <person name="Jennings E.C."/>
            <person name="Chiamaka E.L."/>
            <person name="Frigard R.A."/>
            <person name="Pippel M."/>
            <person name="Attardo G.M."/>
            <person name="Benoit J.B."/>
            <person name="Bornberg-Bauer E."/>
            <person name="Tobe S.S."/>
        </authorList>
    </citation>
    <scope>NUCLEOTIDE SEQUENCE</scope>
    <source>
        <strain evidence="2">Stay&amp;Tobe</strain>
    </source>
</reference>
<feature type="non-terminal residue" evidence="2">
    <location>
        <position position="112"/>
    </location>
</feature>
<dbReference type="Proteomes" id="UP001233999">
    <property type="component" value="Unassembled WGS sequence"/>
</dbReference>
<dbReference type="AlphaFoldDB" id="A0AAD8EAQ9"/>
<keyword evidence="1" id="KW-0472">Membrane</keyword>
<sequence>VSDWQPITQVYHIIFLTLNIAIQIIGVKIFDLNVFYNSFDLNFYICTFLLVCLECCLFLNFIFAFNFWNKEAGRKLIVCLLVIKRNQQSTFSVTPPPAKRKYAKLIVCLYVS</sequence>
<feature type="transmembrane region" description="Helical" evidence="1">
    <location>
        <begin position="12"/>
        <end position="30"/>
    </location>
</feature>
<keyword evidence="1" id="KW-1133">Transmembrane helix</keyword>
<accession>A0AAD8EAQ9</accession>
<comment type="caution">
    <text evidence="2">The sequence shown here is derived from an EMBL/GenBank/DDBJ whole genome shotgun (WGS) entry which is preliminary data.</text>
</comment>
<evidence type="ECO:0000256" key="1">
    <source>
        <dbReference type="SAM" id="Phobius"/>
    </source>
</evidence>
<protein>
    <submittedName>
        <fullName evidence="2">Uncharacterized protein</fullName>
    </submittedName>
</protein>
<evidence type="ECO:0000313" key="2">
    <source>
        <dbReference type="EMBL" id="KAJ9583423.1"/>
    </source>
</evidence>
<feature type="non-terminal residue" evidence="2">
    <location>
        <position position="1"/>
    </location>
</feature>